<accession>A0A317MVK9</accession>
<feature type="domain" description="WCX" evidence="2">
    <location>
        <begin position="239"/>
        <end position="314"/>
    </location>
</feature>
<evidence type="ECO:0000313" key="4">
    <source>
        <dbReference type="Proteomes" id="UP000246569"/>
    </source>
</evidence>
<dbReference type="GO" id="GO:0003677">
    <property type="term" value="F:DNA binding"/>
    <property type="evidence" value="ECO:0007669"/>
    <property type="project" value="UniProtKB-KW"/>
</dbReference>
<dbReference type="InterPro" id="IPR057727">
    <property type="entry name" value="WCX_dom"/>
</dbReference>
<evidence type="ECO:0000259" key="1">
    <source>
        <dbReference type="Pfam" id="PF13280"/>
    </source>
</evidence>
<dbReference type="Pfam" id="PF13280">
    <property type="entry name" value="WYL"/>
    <property type="match status" value="1"/>
</dbReference>
<reference evidence="3 4" key="1">
    <citation type="submission" date="2018-05" db="EMBL/GenBank/DDBJ databases">
        <title>Genomic Encyclopedia of Type Strains, Phase IV (KMG-IV): sequencing the most valuable type-strain genomes for metagenomic binning, comparative biology and taxonomic classification.</title>
        <authorList>
            <person name="Goeker M."/>
        </authorList>
    </citation>
    <scope>NUCLEOTIDE SEQUENCE [LARGE SCALE GENOMIC DNA]</scope>
    <source>
        <strain evidence="3 4">DSM 23606</strain>
    </source>
</reference>
<dbReference type="Proteomes" id="UP000246569">
    <property type="component" value="Unassembled WGS sequence"/>
</dbReference>
<organism evidence="3 4">
    <name type="scientific">Plasticicumulans acidivorans</name>
    <dbReference type="NCBI Taxonomy" id="886464"/>
    <lineage>
        <taxon>Bacteria</taxon>
        <taxon>Pseudomonadati</taxon>
        <taxon>Pseudomonadota</taxon>
        <taxon>Gammaproteobacteria</taxon>
        <taxon>Candidatus Competibacteraceae</taxon>
        <taxon>Plasticicumulans</taxon>
    </lineage>
</organism>
<evidence type="ECO:0000259" key="2">
    <source>
        <dbReference type="Pfam" id="PF25583"/>
    </source>
</evidence>
<dbReference type="PANTHER" id="PTHR34580">
    <property type="match status" value="1"/>
</dbReference>
<name>A0A317MVK9_9GAMM</name>
<dbReference type="EMBL" id="QGTJ01000004">
    <property type="protein sequence ID" value="PWV62287.1"/>
    <property type="molecule type" value="Genomic_DNA"/>
</dbReference>
<dbReference type="PROSITE" id="PS52050">
    <property type="entry name" value="WYL"/>
    <property type="match status" value="1"/>
</dbReference>
<dbReference type="RefSeq" id="WP_110018122.1">
    <property type="nucleotide sequence ID" value="NZ_QGTJ01000004.1"/>
</dbReference>
<comment type="caution">
    <text evidence="3">The sequence shown here is derived from an EMBL/GenBank/DDBJ whole genome shotgun (WGS) entry which is preliminary data.</text>
</comment>
<protein>
    <submittedName>
        <fullName evidence="3">Putative DNA-binding transcriptional regulator YafY</fullName>
    </submittedName>
</protein>
<dbReference type="InterPro" id="IPR051534">
    <property type="entry name" value="CBASS_pafABC_assoc_protein"/>
</dbReference>
<dbReference type="Pfam" id="PF25583">
    <property type="entry name" value="WCX"/>
    <property type="match status" value="1"/>
</dbReference>
<keyword evidence="4" id="KW-1185">Reference proteome</keyword>
<feature type="domain" description="WYL" evidence="1">
    <location>
        <begin position="142"/>
        <end position="209"/>
    </location>
</feature>
<dbReference type="OrthoDB" id="9807255at2"/>
<evidence type="ECO:0000313" key="3">
    <source>
        <dbReference type="EMBL" id="PWV62287.1"/>
    </source>
</evidence>
<dbReference type="InterPro" id="IPR026881">
    <property type="entry name" value="WYL_dom"/>
</dbReference>
<sequence length="338" mass="38802">MSRWDKVCQLHRLLDRRRQPLDRNTLCSELDCSPATLTRLIATLRDEFGAPIENLPGAGWRYGADVRGRFELPGLWLSDDELHALALLDQLLGQIGPELLGRALAPVRERIAQMKALLPDDGHGLERLRLLPQGRREVRGTILGTLARAVVERRRLHFEYHSRGKDEHTQREVSPQRLAYYRDNWYLDAWCHKRRSLRRFAVDRVRRVTLRDKAARIVSPDELQRHLNAAYGIFAGLARHTAILRFSAARARWVAEELWHTRQHGQWLLDGRYELHVPYGDPTELLMDLLRHAPEVEVVAPAALRAAYVERLQAGLGVHEITNAEQAGIQHPDEIAPP</sequence>
<dbReference type="PANTHER" id="PTHR34580:SF3">
    <property type="entry name" value="PROTEIN PAFB"/>
    <property type="match status" value="1"/>
</dbReference>
<gene>
    <name evidence="3" type="ORF">C7443_10482</name>
</gene>
<proteinExistence type="predicted"/>
<keyword evidence="3" id="KW-0238">DNA-binding</keyword>
<dbReference type="AlphaFoldDB" id="A0A317MVK9"/>